<geneLocation type="plasmid" evidence="2">
    <name>unnamed4</name>
</geneLocation>
<dbReference type="KEGG" id="cox:E0W60_36375"/>
<accession>A0A4P7LJX4</accession>
<dbReference type="EMBL" id="CP038639">
    <property type="protein sequence ID" value="QBY56460.1"/>
    <property type="molecule type" value="Genomic_DNA"/>
</dbReference>
<evidence type="ECO:0000256" key="1">
    <source>
        <dbReference type="SAM" id="Phobius"/>
    </source>
</evidence>
<keyword evidence="1" id="KW-0472">Membrane</keyword>
<keyword evidence="2" id="KW-0614">Plasmid</keyword>
<protein>
    <submittedName>
        <fullName evidence="2">AI-2E family transporter</fullName>
    </submittedName>
</protein>
<dbReference type="Proteomes" id="UP000295294">
    <property type="component" value="Plasmid unnamed4"/>
</dbReference>
<feature type="transmembrane region" description="Helical" evidence="1">
    <location>
        <begin position="96"/>
        <end position="123"/>
    </location>
</feature>
<feature type="transmembrane region" description="Helical" evidence="1">
    <location>
        <begin position="51"/>
        <end position="75"/>
    </location>
</feature>
<organism evidence="2 3">
    <name type="scientific">Cupriavidus oxalaticus</name>
    <dbReference type="NCBI Taxonomy" id="96344"/>
    <lineage>
        <taxon>Bacteria</taxon>
        <taxon>Pseudomonadati</taxon>
        <taxon>Pseudomonadota</taxon>
        <taxon>Betaproteobacteria</taxon>
        <taxon>Burkholderiales</taxon>
        <taxon>Burkholderiaceae</taxon>
        <taxon>Cupriavidus</taxon>
    </lineage>
</organism>
<evidence type="ECO:0000313" key="2">
    <source>
        <dbReference type="EMBL" id="QBY56460.1"/>
    </source>
</evidence>
<gene>
    <name evidence="2" type="ORF">E0W60_36375</name>
</gene>
<keyword evidence="1" id="KW-0812">Transmembrane</keyword>
<sequence length="134" mass="14747">MDRGDQHGIHGRTALRGIPDLRREHPYAGWLVLLTFAAGLLPILGNLICNAVLTLAGLGIGPHIAVVCLLFLVAVHKLEYFINAKVLGAKIKTTIWELLIVMFLCEALFGVVGLVAAPLYYAYTKLELSRLKWI</sequence>
<reference evidence="2 3" key="1">
    <citation type="submission" date="2019-03" db="EMBL/GenBank/DDBJ databases">
        <title>Efficiently degradation of phenoxyalkanoic acid herbicides by Cupriavidus oxalaticus strain X32.</title>
        <authorList>
            <person name="Sheng X."/>
        </authorList>
    </citation>
    <scope>NUCLEOTIDE SEQUENCE [LARGE SCALE GENOMIC DNA]</scope>
    <source>
        <strain evidence="2 3">X32</strain>
        <plasmid evidence="2 3">unnamed4</plasmid>
    </source>
</reference>
<evidence type="ECO:0000313" key="3">
    <source>
        <dbReference type="Proteomes" id="UP000295294"/>
    </source>
</evidence>
<proteinExistence type="predicted"/>
<dbReference type="AlphaFoldDB" id="A0A4P7LJX4"/>
<keyword evidence="1" id="KW-1133">Transmembrane helix</keyword>
<name>A0A4P7LJX4_9BURK</name>
<feature type="transmembrane region" description="Helical" evidence="1">
    <location>
        <begin position="27"/>
        <end position="45"/>
    </location>
</feature>
<dbReference type="OrthoDB" id="8113193at2"/>